<dbReference type="InterPro" id="IPR029281">
    <property type="entry name" value="FAM194_C"/>
</dbReference>
<gene>
    <name evidence="3" type="ORF">scyTo_0013218</name>
</gene>
<name>A0A401NRN8_SCYTO</name>
<evidence type="ECO:0000313" key="3">
    <source>
        <dbReference type="EMBL" id="GCB63535.1"/>
    </source>
</evidence>
<evidence type="ECO:0000259" key="2">
    <source>
        <dbReference type="Pfam" id="PF14977"/>
    </source>
</evidence>
<dbReference type="Proteomes" id="UP000288216">
    <property type="component" value="Unassembled WGS sequence"/>
</dbReference>
<evidence type="ECO:0000313" key="4">
    <source>
        <dbReference type="Proteomes" id="UP000288216"/>
    </source>
</evidence>
<dbReference type="OMA" id="WMLYQQI"/>
<dbReference type="Pfam" id="PF14977">
    <property type="entry name" value="FAM194"/>
    <property type="match status" value="1"/>
</dbReference>
<feature type="compositionally biased region" description="Polar residues" evidence="1">
    <location>
        <begin position="56"/>
        <end position="72"/>
    </location>
</feature>
<comment type="caution">
    <text evidence="3">The sequence shown here is derived from an EMBL/GenBank/DDBJ whole genome shotgun (WGS) entry which is preliminary data.</text>
</comment>
<dbReference type="AlphaFoldDB" id="A0A401NRN8"/>
<dbReference type="STRING" id="75743.A0A401NRN8"/>
<proteinExistence type="predicted"/>
<feature type="region of interest" description="Disordered" evidence="1">
    <location>
        <begin position="1"/>
        <end position="72"/>
    </location>
</feature>
<protein>
    <recommendedName>
        <fullName evidence="2">FAM194 C-terminal domain-containing protein</fullName>
    </recommendedName>
</protein>
<feature type="compositionally biased region" description="Polar residues" evidence="1">
    <location>
        <begin position="18"/>
        <end position="32"/>
    </location>
</feature>
<dbReference type="OrthoDB" id="527209at2759"/>
<feature type="region of interest" description="Disordered" evidence="1">
    <location>
        <begin position="202"/>
        <end position="250"/>
    </location>
</feature>
<organism evidence="3 4">
    <name type="scientific">Scyliorhinus torazame</name>
    <name type="common">Cloudy catshark</name>
    <name type="synonym">Catulus torazame</name>
    <dbReference type="NCBI Taxonomy" id="75743"/>
    <lineage>
        <taxon>Eukaryota</taxon>
        <taxon>Metazoa</taxon>
        <taxon>Chordata</taxon>
        <taxon>Craniata</taxon>
        <taxon>Vertebrata</taxon>
        <taxon>Chondrichthyes</taxon>
        <taxon>Elasmobranchii</taxon>
        <taxon>Galeomorphii</taxon>
        <taxon>Galeoidea</taxon>
        <taxon>Carcharhiniformes</taxon>
        <taxon>Scyliorhinidae</taxon>
        <taxon>Scyliorhinus</taxon>
    </lineage>
</organism>
<dbReference type="EMBL" id="BFAA01006666">
    <property type="protein sequence ID" value="GCB63535.1"/>
    <property type="molecule type" value="Genomic_DNA"/>
</dbReference>
<dbReference type="PANTHER" id="PTHR23093">
    <property type="entry name" value="SIMILAR TO CHROMOSOME 3 OPEN READING FRAME 20"/>
    <property type="match status" value="1"/>
</dbReference>
<evidence type="ECO:0000256" key="1">
    <source>
        <dbReference type="SAM" id="MobiDB-lite"/>
    </source>
</evidence>
<reference evidence="3 4" key="1">
    <citation type="journal article" date="2018" name="Nat. Ecol. Evol.">
        <title>Shark genomes provide insights into elasmobranch evolution and the origin of vertebrates.</title>
        <authorList>
            <person name="Hara Y"/>
            <person name="Yamaguchi K"/>
            <person name="Onimaru K"/>
            <person name="Kadota M"/>
            <person name="Koyanagi M"/>
            <person name="Keeley SD"/>
            <person name="Tatsumi K"/>
            <person name="Tanaka K"/>
            <person name="Motone F"/>
            <person name="Kageyama Y"/>
            <person name="Nozu R"/>
            <person name="Adachi N"/>
            <person name="Nishimura O"/>
            <person name="Nakagawa R"/>
            <person name="Tanegashima C"/>
            <person name="Kiyatake I"/>
            <person name="Matsumoto R"/>
            <person name="Murakumo K"/>
            <person name="Nishida K"/>
            <person name="Terakita A"/>
            <person name="Kuratani S"/>
            <person name="Sato K"/>
            <person name="Hyodo S Kuraku.S."/>
        </authorList>
    </citation>
    <scope>NUCLEOTIDE SEQUENCE [LARGE SCALE GENOMIC DNA]</scope>
</reference>
<accession>A0A401NRN8</accession>
<sequence length="487" mass="54909">MSEEHRSANENGVEEDQLSFSAEPTSGHTTSEVALGHLQKHSGIDEDLALELSAQDHVTQSYGPSERSSQNTLSSNLVDWNAGVDLNEPLSVVNSAQQISSEASRSTIEEVIGVLKSLSGSEADSELSLQTTLSSNTLPTSETERKYELSGAARFTSDYSQSLTTLQDGKEYQREVATVDTQTNWVSWNTPATSEMELRIVIPEIGEEEPQKTSTEKTEDESDDESKSTIDESDFEDIVTKSSSEVEDERQKITINTTNIVFCEFCSQIRLPLPTPNVLDTKGPEECFCCNMSWMLYQQILKGRAENPEYMESETDQTRFTMTEEELGEAREKVAQRIRNTEVLMYMSYVVYGDKVTFTHLKTISYRLSSEYCRKQGWTLRPSLPVFVKSEDLSIFIPSAESYKEPKRPLGIVEKYYSDGQKFLTRFPDGTGNVFYPSGNIAILISAFHRGQFVYFIFQDMDWNAKFLGFFRSNGHGTCYLPNGLIR</sequence>
<keyword evidence="4" id="KW-1185">Reference proteome</keyword>
<feature type="domain" description="FAM194 C-terminal" evidence="2">
    <location>
        <begin position="414"/>
        <end position="486"/>
    </location>
</feature>
<dbReference type="PANTHER" id="PTHR23093:SF18">
    <property type="entry name" value="GLUTAMATE RICH 6"/>
    <property type="match status" value="1"/>
</dbReference>